<dbReference type="RefSeq" id="XP_003285819.1">
    <property type="nucleotide sequence ID" value="XM_003285771.1"/>
</dbReference>
<accession>F0ZEI3</accession>
<dbReference type="FunCoup" id="F0ZEI3">
    <property type="interactions" value="743"/>
</dbReference>
<keyword evidence="1" id="KW-0472">Membrane</keyword>
<name>F0ZEI3_DICPU</name>
<dbReference type="eggNOG" id="ENOG502RHP2">
    <property type="taxonomic scope" value="Eukaryota"/>
</dbReference>
<dbReference type="OrthoDB" id="16734at2759"/>
<evidence type="ECO:0000256" key="2">
    <source>
        <dbReference type="SAM" id="SignalP"/>
    </source>
</evidence>
<keyword evidence="1" id="KW-1133">Transmembrane helix</keyword>
<evidence type="ECO:0000313" key="4">
    <source>
        <dbReference type="Proteomes" id="UP000001064"/>
    </source>
</evidence>
<protein>
    <recommendedName>
        <fullName evidence="5">Transmembrane protein</fullName>
    </recommendedName>
</protein>
<dbReference type="VEuPathDB" id="AmoebaDB:DICPUDRAFT_91586"/>
<feature type="transmembrane region" description="Helical" evidence="1">
    <location>
        <begin position="180"/>
        <end position="201"/>
    </location>
</feature>
<keyword evidence="2" id="KW-0732">Signal</keyword>
<keyword evidence="4" id="KW-1185">Reference proteome</keyword>
<organism evidence="3 4">
    <name type="scientific">Dictyostelium purpureum</name>
    <name type="common">Slime mold</name>
    <dbReference type="NCBI Taxonomy" id="5786"/>
    <lineage>
        <taxon>Eukaryota</taxon>
        <taxon>Amoebozoa</taxon>
        <taxon>Evosea</taxon>
        <taxon>Eumycetozoa</taxon>
        <taxon>Dictyostelia</taxon>
        <taxon>Dictyosteliales</taxon>
        <taxon>Dictyosteliaceae</taxon>
        <taxon>Dictyostelium</taxon>
    </lineage>
</organism>
<dbReference type="GeneID" id="10499387"/>
<keyword evidence="1" id="KW-0812">Transmembrane</keyword>
<feature type="chain" id="PRO_5003261637" description="Transmembrane protein" evidence="2">
    <location>
        <begin position="21"/>
        <end position="203"/>
    </location>
</feature>
<dbReference type="EMBL" id="GL870994">
    <property type="protein sequence ID" value="EGC37631.1"/>
    <property type="molecule type" value="Genomic_DNA"/>
</dbReference>
<dbReference type="KEGG" id="dpp:DICPUDRAFT_91586"/>
<proteinExistence type="predicted"/>
<evidence type="ECO:0008006" key="5">
    <source>
        <dbReference type="Google" id="ProtNLM"/>
    </source>
</evidence>
<evidence type="ECO:0000313" key="3">
    <source>
        <dbReference type="EMBL" id="EGC37631.1"/>
    </source>
</evidence>
<reference evidence="4" key="1">
    <citation type="journal article" date="2011" name="Genome Biol.">
        <title>Comparative genomics of the social amoebae Dictyostelium discoideum and Dictyostelium purpureum.</title>
        <authorList>
            <consortium name="US DOE Joint Genome Institute (JGI-PGF)"/>
            <person name="Sucgang R."/>
            <person name="Kuo A."/>
            <person name="Tian X."/>
            <person name="Salerno W."/>
            <person name="Parikh A."/>
            <person name="Feasley C.L."/>
            <person name="Dalin E."/>
            <person name="Tu H."/>
            <person name="Huang E."/>
            <person name="Barry K."/>
            <person name="Lindquist E."/>
            <person name="Shapiro H."/>
            <person name="Bruce D."/>
            <person name="Schmutz J."/>
            <person name="Salamov A."/>
            <person name="Fey P."/>
            <person name="Gaudet P."/>
            <person name="Anjard C."/>
            <person name="Babu M.M."/>
            <person name="Basu S."/>
            <person name="Bushmanova Y."/>
            <person name="van der Wel H."/>
            <person name="Katoh-Kurasawa M."/>
            <person name="Dinh C."/>
            <person name="Coutinho P.M."/>
            <person name="Saito T."/>
            <person name="Elias M."/>
            <person name="Schaap P."/>
            <person name="Kay R.R."/>
            <person name="Henrissat B."/>
            <person name="Eichinger L."/>
            <person name="Rivero F."/>
            <person name="Putnam N.H."/>
            <person name="West C.M."/>
            <person name="Loomis W.F."/>
            <person name="Chisholm R.L."/>
            <person name="Shaulsky G."/>
            <person name="Strassmann J.E."/>
            <person name="Queller D.C."/>
            <person name="Kuspa A."/>
            <person name="Grigoriev I.V."/>
        </authorList>
    </citation>
    <scope>NUCLEOTIDE SEQUENCE [LARGE SCALE GENOMIC DNA]</scope>
    <source>
        <strain evidence="4">QSDP1</strain>
    </source>
</reference>
<evidence type="ECO:0000256" key="1">
    <source>
        <dbReference type="SAM" id="Phobius"/>
    </source>
</evidence>
<feature type="signal peptide" evidence="2">
    <location>
        <begin position="1"/>
        <end position="20"/>
    </location>
</feature>
<dbReference type="Proteomes" id="UP000001064">
    <property type="component" value="Unassembled WGS sequence"/>
</dbReference>
<dbReference type="InParanoid" id="F0ZEI3"/>
<dbReference type="AlphaFoldDB" id="F0ZEI3"/>
<gene>
    <name evidence="3" type="ORF">DICPUDRAFT_91586</name>
</gene>
<dbReference type="OMA" id="LNEYCST"/>
<sequence>MRFLLSVVVLVLSVLAVANASFRMCSAQKDCPADQYCTTNNGDGYCVNCLNDIDCGLNEYCSTNIFDFSKYGSCQKFDKNGDDCINLPTNLIQDIRVNNDSKCAVTYFNYDEGGYPNQLSIDKMGSCIDGKCRICNYAGGASIISQGKGKPRQCVFPGVYESVHSKNWNSGSYYEDPLRVWLAIFFCLIVIQIVVGVFGMMRK</sequence>